<gene>
    <name evidence="1" type="ORF">NPIL_565061</name>
</gene>
<protein>
    <submittedName>
        <fullName evidence="1">Uncharacterized protein</fullName>
    </submittedName>
</protein>
<sequence length="31" mass="3518">IYSLFKTYQKLKSSLAYSLTIGKYAESIITS</sequence>
<accession>A0A8X6IFZ5</accession>
<organism evidence="1 2">
    <name type="scientific">Nephila pilipes</name>
    <name type="common">Giant wood spider</name>
    <name type="synonym">Nephila maculata</name>
    <dbReference type="NCBI Taxonomy" id="299642"/>
    <lineage>
        <taxon>Eukaryota</taxon>
        <taxon>Metazoa</taxon>
        <taxon>Ecdysozoa</taxon>
        <taxon>Arthropoda</taxon>
        <taxon>Chelicerata</taxon>
        <taxon>Arachnida</taxon>
        <taxon>Araneae</taxon>
        <taxon>Araneomorphae</taxon>
        <taxon>Entelegynae</taxon>
        <taxon>Araneoidea</taxon>
        <taxon>Nephilidae</taxon>
        <taxon>Nephila</taxon>
    </lineage>
</organism>
<reference evidence="1" key="1">
    <citation type="submission" date="2020-08" db="EMBL/GenBank/DDBJ databases">
        <title>Multicomponent nature underlies the extraordinary mechanical properties of spider dragline silk.</title>
        <authorList>
            <person name="Kono N."/>
            <person name="Nakamura H."/>
            <person name="Mori M."/>
            <person name="Yoshida Y."/>
            <person name="Ohtoshi R."/>
            <person name="Malay A.D."/>
            <person name="Moran D.A.P."/>
            <person name="Tomita M."/>
            <person name="Numata K."/>
            <person name="Arakawa K."/>
        </authorList>
    </citation>
    <scope>NUCLEOTIDE SEQUENCE</scope>
</reference>
<proteinExistence type="predicted"/>
<dbReference type="EMBL" id="BMAW01090322">
    <property type="protein sequence ID" value="GFS44243.1"/>
    <property type="molecule type" value="Genomic_DNA"/>
</dbReference>
<keyword evidence="2" id="KW-1185">Reference proteome</keyword>
<evidence type="ECO:0000313" key="1">
    <source>
        <dbReference type="EMBL" id="GFS44243.1"/>
    </source>
</evidence>
<evidence type="ECO:0000313" key="2">
    <source>
        <dbReference type="Proteomes" id="UP000887013"/>
    </source>
</evidence>
<comment type="caution">
    <text evidence="1">The sequence shown here is derived from an EMBL/GenBank/DDBJ whole genome shotgun (WGS) entry which is preliminary data.</text>
</comment>
<name>A0A8X6IFZ5_NEPPI</name>
<feature type="non-terminal residue" evidence="1">
    <location>
        <position position="31"/>
    </location>
</feature>
<dbReference type="Proteomes" id="UP000887013">
    <property type="component" value="Unassembled WGS sequence"/>
</dbReference>
<dbReference type="AlphaFoldDB" id="A0A8X6IFZ5"/>